<sequence length="82" mass="8661">MFRISDLEFSICNLGTLPSALHISIALTSLLGFLASMFEALTGSSFFKISKSSDALFFSNFPRSLGFGGTSGICLSPSKASI</sequence>
<dbReference type="Proteomes" id="UP000177697">
    <property type="component" value="Unassembled WGS sequence"/>
</dbReference>
<evidence type="ECO:0000256" key="1">
    <source>
        <dbReference type="SAM" id="Phobius"/>
    </source>
</evidence>
<gene>
    <name evidence="2" type="ORF">A2431_03750</name>
</gene>
<evidence type="ECO:0000313" key="2">
    <source>
        <dbReference type="EMBL" id="OHB15374.1"/>
    </source>
</evidence>
<reference evidence="2 3" key="1">
    <citation type="journal article" date="2016" name="Nat. Commun.">
        <title>Thousands of microbial genomes shed light on interconnected biogeochemical processes in an aquifer system.</title>
        <authorList>
            <person name="Anantharaman K."/>
            <person name="Brown C.T."/>
            <person name="Hug L.A."/>
            <person name="Sharon I."/>
            <person name="Castelle C.J."/>
            <person name="Probst A.J."/>
            <person name="Thomas B.C."/>
            <person name="Singh A."/>
            <person name="Wilkins M.J."/>
            <person name="Karaoz U."/>
            <person name="Brodie E.L."/>
            <person name="Williams K.H."/>
            <person name="Hubbard S.S."/>
            <person name="Banfield J.F."/>
        </authorList>
    </citation>
    <scope>NUCLEOTIDE SEQUENCE [LARGE SCALE GENOMIC DNA]</scope>
</reference>
<dbReference type="EMBL" id="MHWW01000009">
    <property type="protein sequence ID" value="OHB15374.1"/>
    <property type="molecule type" value="Genomic_DNA"/>
</dbReference>
<accession>A0A1G2V170</accession>
<protein>
    <submittedName>
        <fullName evidence="2">Uncharacterized protein</fullName>
    </submittedName>
</protein>
<keyword evidence="1" id="KW-1133">Transmembrane helix</keyword>
<keyword evidence="1" id="KW-0812">Transmembrane</keyword>
<feature type="transmembrane region" description="Helical" evidence="1">
    <location>
        <begin position="20"/>
        <end position="41"/>
    </location>
</feature>
<keyword evidence="1" id="KW-0472">Membrane</keyword>
<organism evidence="2 3">
    <name type="scientific">Candidatus Zambryskibacteria bacterium RIFOXYC1_FULL_39_10</name>
    <dbReference type="NCBI Taxonomy" id="1802779"/>
    <lineage>
        <taxon>Bacteria</taxon>
        <taxon>Candidatus Zambryskiibacteriota</taxon>
    </lineage>
</organism>
<proteinExistence type="predicted"/>
<comment type="caution">
    <text evidence="2">The sequence shown here is derived from an EMBL/GenBank/DDBJ whole genome shotgun (WGS) entry which is preliminary data.</text>
</comment>
<evidence type="ECO:0000313" key="3">
    <source>
        <dbReference type="Proteomes" id="UP000177697"/>
    </source>
</evidence>
<name>A0A1G2V170_9BACT</name>
<dbReference type="AlphaFoldDB" id="A0A1G2V170"/>